<dbReference type="STRING" id="917.SAMN05216326_12217"/>
<dbReference type="Proteomes" id="UP000199459">
    <property type="component" value="Unassembled WGS sequence"/>
</dbReference>
<dbReference type="EMBL" id="FOCP01000010">
    <property type="protein sequence ID" value="SEN20069.1"/>
    <property type="molecule type" value="Genomic_DNA"/>
</dbReference>
<dbReference type="OrthoDB" id="9785345at2"/>
<dbReference type="InterPro" id="IPR042047">
    <property type="entry name" value="SleB_dom1"/>
</dbReference>
<reference evidence="4 5" key="1">
    <citation type="submission" date="2016-10" db="EMBL/GenBank/DDBJ databases">
        <authorList>
            <person name="de Groot N.N."/>
        </authorList>
    </citation>
    <scope>NUCLEOTIDE SEQUENCE [LARGE SCALE GENOMIC DNA]</scope>
    <source>
        <strain evidence="4 5">Nm22</strain>
    </source>
</reference>
<accession>A0A1H8EKQ5</accession>
<name>A0A1H8EKQ5_9PROT</name>
<dbReference type="GO" id="GO:0016787">
    <property type="term" value="F:hydrolase activity"/>
    <property type="evidence" value="ECO:0007669"/>
    <property type="project" value="UniProtKB-KW"/>
</dbReference>
<sequence length="210" mass="23458">MPHECLGVLVAVFLGLNPALAAGDRPDTMETAEIAERAENKAEILEQKAATDDQASSPATHRTIAKHEAQAVDPDGEEPLDDAITCLSRTIYWEARGQQATEMEAIASVVMNRLNQGDFPDTICKVVKQGNEQGLCQFSWWCDGRPDEADEETYTIAKEIARKALNQQLTDHTHGATFFHHRDIKPEWSMEFIKTSEIGEHVFYKSDNTK</sequence>
<dbReference type="Gene3D" id="1.10.10.2520">
    <property type="entry name" value="Cell wall hydrolase SleB, domain 1"/>
    <property type="match status" value="1"/>
</dbReference>
<evidence type="ECO:0000259" key="3">
    <source>
        <dbReference type="Pfam" id="PF07486"/>
    </source>
</evidence>
<feature type="coiled-coil region" evidence="1">
    <location>
        <begin position="28"/>
        <end position="55"/>
    </location>
</feature>
<evidence type="ECO:0000256" key="1">
    <source>
        <dbReference type="SAM" id="Coils"/>
    </source>
</evidence>
<organism evidence="4 5">
    <name type="scientific">Nitrosomonas marina</name>
    <dbReference type="NCBI Taxonomy" id="917"/>
    <lineage>
        <taxon>Bacteria</taxon>
        <taxon>Pseudomonadati</taxon>
        <taxon>Pseudomonadota</taxon>
        <taxon>Betaproteobacteria</taxon>
        <taxon>Nitrosomonadales</taxon>
        <taxon>Nitrosomonadaceae</taxon>
        <taxon>Nitrosomonas</taxon>
    </lineage>
</organism>
<proteinExistence type="predicted"/>
<feature type="signal peptide" evidence="2">
    <location>
        <begin position="1"/>
        <end position="21"/>
    </location>
</feature>
<keyword evidence="1" id="KW-0175">Coiled coil</keyword>
<keyword evidence="2" id="KW-0732">Signal</keyword>
<dbReference type="InterPro" id="IPR011105">
    <property type="entry name" value="Cell_wall_hydrolase_SleB"/>
</dbReference>
<feature type="domain" description="Cell wall hydrolase SleB" evidence="3">
    <location>
        <begin position="98"/>
        <end position="204"/>
    </location>
</feature>
<protein>
    <submittedName>
        <fullName evidence="4">Cell wall hydrolase CwlJ, involved in spore germination</fullName>
    </submittedName>
</protein>
<evidence type="ECO:0000313" key="4">
    <source>
        <dbReference type="EMBL" id="SEN20069.1"/>
    </source>
</evidence>
<gene>
    <name evidence="4" type="ORF">SAMN05216325_11013</name>
</gene>
<feature type="chain" id="PRO_5011634347" evidence="2">
    <location>
        <begin position="22"/>
        <end position="210"/>
    </location>
</feature>
<dbReference type="Pfam" id="PF07486">
    <property type="entry name" value="Hydrolase_2"/>
    <property type="match status" value="1"/>
</dbReference>
<evidence type="ECO:0000256" key="2">
    <source>
        <dbReference type="SAM" id="SignalP"/>
    </source>
</evidence>
<dbReference type="RefSeq" id="WP_090631155.1">
    <property type="nucleotide sequence ID" value="NZ_FOCP01000010.1"/>
</dbReference>
<dbReference type="AlphaFoldDB" id="A0A1H8EKQ5"/>
<keyword evidence="4" id="KW-0378">Hydrolase</keyword>
<evidence type="ECO:0000313" key="5">
    <source>
        <dbReference type="Proteomes" id="UP000199459"/>
    </source>
</evidence>